<protein>
    <submittedName>
        <fullName evidence="1">Uncharacterized protein</fullName>
    </submittedName>
</protein>
<name>A0A1V9XTA0_9ACAR</name>
<dbReference type="InParanoid" id="A0A1V9XTA0"/>
<reference evidence="1 2" key="1">
    <citation type="journal article" date="2017" name="Gigascience">
        <title>Draft genome of the honey bee ectoparasitic mite, Tropilaelaps mercedesae, is shaped by the parasitic life history.</title>
        <authorList>
            <person name="Dong X."/>
            <person name="Armstrong S.D."/>
            <person name="Xia D."/>
            <person name="Makepeace B.L."/>
            <person name="Darby A.C."/>
            <person name="Kadowaki T."/>
        </authorList>
    </citation>
    <scope>NUCLEOTIDE SEQUENCE [LARGE SCALE GENOMIC DNA]</scope>
    <source>
        <strain evidence="1">Wuxi-XJTLU</strain>
    </source>
</reference>
<gene>
    <name evidence="1" type="ORF">BIW11_07596</name>
</gene>
<proteinExistence type="predicted"/>
<keyword evidence="2" id="KW-1185">Reference proteome</keyword>
<evidence type="ECO:0000313" key="1">
    <source>
        <dbReference type="EMBL" id="OQR76726.1"/>
    </source>
</evidence>
<accession>A0A1V9XTA0</accession>
<comment type="caution">
    <text evidence="1">The sequence shown here is derived from an EMBL/GenBank/DDBJ whole genome shotgun (WGS) entry which is preliminary data.</text>
</comment>
<dbReference type="AlphaFoldDB" id="A0A1V9XTA0"/>
<evidence type="ECO:0000313" key="2">
    <source>
        <dbReference type="Proteomes" id="UP000192247"/>
    </source>
</evidence>
<dbReference type="Proteomes" id="UP000192247">
    <property type="component" value="Unassembled WGS sequence"/>
</dbReference>
<sequence length="63" mass="6932">MQSQLASRAIPTTTTTITKNGYILVSTYDNTKLFAGRQQFFGANIFVSGLLVSRPNTNQTFIS</sequence>
<organism evidence="1 2">
    <name type="scientific">Tropilaelaps mercedesae</name>
    <dbReference type="NCBI Taxonomy" id="418985"/>
    <lineage>
        <taxon>Eukaryota</taxon>
        <taxon>Metazoa</taxon>
        <taxon>Ecdysozoa</taxon>
        <taxon>Arthropoda</taxon>
        <taxon>Chelicerata</taxon>
        <taxon>Arachnida</taxon>
        <taxon>Acari</taxon>
        <taxon>Parasitiformes</taxon>
        <taxon>Mesostigmata</taxon>
        <taxon>Gamasina</taxon>
        <taxon>Dermanyssoidea</taxon>
        <taxon>Laelapidae</taxon>
        <taxon>Tropilaelaps</taxon>
    </lineage>
</organism>
<dbReference type="EMBL" id="MNPL01004468">
    <property type="protein sequence ID" value="OQR76726.1"/>
    <property type="molecule type" value="Genomic_DNA"/>
</dbReference>